<dbReference type="EMBL" id="ABJB010949657">
    <property type="status" value="NOT_ANNOTATED_CDS"/>
    <property type="molecule type" value="Genomic_DNA"/>
</dbReference>
<keyword evidence="2" id="KW-0812">Transmembrane</keyword>
<protein>
    <recommendedName>
        <fullName evidence="3">Peptidase M13 N-terminal domain-containing protein</fullName>
    </recommendedName>
</protein>
<keyword evidence="2" id="KW-0472">Membrane</keyword>
<dbReference type="VEuPathDB" id="VectorBase:ISCW009403"/>
<dbReference type="InterPro" id="IPR042089">
    <property type="entry name" value="Peptidase_M13_dom_2"/>
</dbReference>
<dbReference type="EMBL" id="ABJB010206660">
    <property type="status" value="NOT_ANNOTATED_CDS"/>
    <property type="molecule type" value="Genomic_DNA"/>
</dbReference>
<dbReference type="EMBL" id="ABJB010549406">
    <property type="status" value="NOT_ANNOTATED_CDS"/>
    <property type="molecule type" value="Genomic_DNA"/>
</dbReference>
<dbReference type="EMBL" id="ABJB010114471">
    <property type="status" value="NOT_ANNOTATED_CDS"/>
    <property type="molecule type" value="Genomic_DNA"/>
</dbReference>
<dbReference type="EMBL" id="ABJB010815639">
    <property type="status" value="NOT_ANNOTATED_CDS"/>
    <property type="molecule type" value="Genomic_DNA"/>
</dbReference>
<dbReference type="GO" id="GO:0016485">
    <property type="term" value="P:protein processing"/>
    <property type="evidence" value="ECO:0000318"/>
    <property type="project" value="GO_Central"/>
</dbReference>
<keyword evidence="6" id="KW-1185">Reference proteome</keyword>
<dbReference type="InterPro" id="IPR024079">
    <property type="entry name" value="MetalloPept_cat_dom_sf"/>
</dbReference>
<keyword evidence="2" id="KW-1133">Transmembrane helix</keyword>
<evidence type="ECO:0000313" key="4">
    <source>
        <dbReference type="EMBL" id="EEC12978.1"/>
    </source>
</evidence>
<evidence type="ECO:0000259" key="3">
    <source>
        <dbReference type="Pfam" id="PF05649"/>
    </source>
</evidence>
<dbReference type="EMBL" id="DS842790">
    <property type="protein sequence ID" value="EEC12978.1"/>
    <property type="molecule type" value="Genomic_DNA"/>
</dbReference>
<dbReference type="PROSITE" id="PS51885">
    <property type="entry name" value="NEPRILYSIN"/>
    <property type="match status" value="1"/>
</dbReference>
<dbReference type="Proteomes" id="UP000001555">
    <property type="component" value="Unassembled WGS sequence"/>
</dbReference>
<dbReference type="EMBL" id="ABJB011062659">
    <property type="status" value="NOT_ANNOTATED_CDS"/>
    <property type="molecule type" value="Genomic_DNA"/>
</dbReference>
<gene>
    <name evidence="4" type="ORF">IscW_ISCW009403</name>
</gene>
<dbReference type="HOGENOM" id="CLU_322296_0_0_1"/>
<organism>
    <name type="scientific">Ixodes scapularis</name>
    <name type="common">Black-legged tick</name>
    <name type="synonym">Deer tick</name>
    <dbReference type="NCBI Taxonomy" id="6945"/>
    <lineage>
        <taxon>Eukaryota</taxon>
        <taxon>Metazoa</taxon>
        <taxon>Ecdysozoa</taxon>
        <taxon>Arthropoda</taxon>
        <taxon>Chelicerata</taxon>
        <taxon>Arachnida</taxon>
        <taxon>Acari</taxon>
        <taxon>Parasitiformes</taxon>
        <taxon>Ixodida</taxon>
        <taxon>Ixodoidea</taxon>
        <taxon>Ixodidae</taxon>
        <taxon>Ixodinae</taxon>
        <taxon>Ixodes</taxon>
    </lineage>
</organism>
<evidence type="ECO:0000313" key="5">
    <source>
        <dbReference type="EnsemblMetazoa" id="ISCW009403-PA"/>
    </source>
</evidence>
<dbReference type="GO" id="GO:0004222">
    <property type="term" value="F:metalloendopeptidase activity"/>
    <property type="evidence" value="ECO:0000318"/>
    <property type="project" value="GO_Central"/>
</dbReference>
<dbReference type="Pfam" id="PF05649">
    <property type="entry name" value="Peptidase_M13_N"/>
    <property type="match status" value="1"/>
</dbReference>
<evidence type="ECO:0000256" key="1">
    <source>
        <dbReference type="ARBA" id="ARBA00007357"/>
    </source>
</evidence>
<dbReference type="SUPFAM" id="SSF55486">
    <property type="entry name" value="Metalloproteases ('zincins'), catalytic domain"/>
    <property type="match status" value="2"/>
</dbReference>
<reference evidence="5" key="2">
    <citation type="submission" date="2020-05" db="UniProtKB">
        <authorList>
            <consortium name="EnsemblMetazoa"/>
        </authorList>
    </citation>
    <scope>IDENTIFICATION</scope>
    <source>
        <strain evidence="5">wikel</strain>
    </source>
</reference>
<dbReference type="VEuPathDB" id="VectorBase:ISCI009403"/>
<reference evidence="4 6" key="1">
    <citation type="submission" date="2008-03" db="EMBL/GenBank/DDBJ databases">
        <title>Annotation of Ixodes scapularis.</title>
        <authorList>
            <consortium name="Ixodes scapularis Genome Project Consortium"/>
            <person name="Caler E."/>
            <person name="Hannick L.I."/>
            <person name="Bidwell S."/>
            <person name="Joardar V."/>
            <person name="Thiagarajan M."/>
            <person name="Amedeo P."/>
            <person name="Galinsky K.J."/>
            <person name="Schobel S."/>
            <person name="Inman J."/>
            <person name="Hostetler J."/>
            <person name="Miller J."/>
            <person name="Hammond M."/>
            <person name="Megy K."/>
            <person name="Lawson D."/>
            <person name="Kodira C."/>
            <person name="Sutton G."/>
            <person name="Meyer J."/>
            <person name="Hill C.A."/>
            <person name="Birren B."/>
            <person name="Nene V."/>
            <person name="Collins F."/>
            <person name="Alarcon-Chaidez F."/>
            <person name="Wikel S."/>
            <person name="Strausberg R."/>
        </authorList>
    </citation>
    <scope>NUCLEOTIDE SEQUENCE [LARGE SCALE GENOMIC DNA]</scope>
    <source>
        <strain evidence="6">Wikel</strain>
        <strain evidence="4">Wikel colony</strain>
    </source>
</reference>
<dbReference type="EMBL" id="ABJB010118765">
    <property type="status" value="NOT_ANNOTATED_CDS"/>
    <property type="molecule type" value="Genomic_DNA"/>
</dbReference>
<dbReference type="Gene3D" id="1.10.1380.10">
    <property type="entry name" value="Neutral endopeptidase , domain2"/>
    <property type="match status" value="2"/>
</dbReference>
<dbReference type="InterPro" id="IPR008753">
    <property type="entry name" value="Peptidase_M13_N"/>
</dbReference>
<dbReference type="EMBL" id="ABJB010250559">
    <property type="status" value="NOT_ANNOTATED_CDS"/>
    <property type="molecule type" value="Genomic_DNA"/>
</dbReference>
<feature type="domain" description="Peptidase M13 N-terminal" evidence="3">
    <location>
        <begin position="536"/>
        <end position="864"/>
    </location>
</feature>
<feature type="non-terminal residue" evidence="4">
    <location>
        <position position="1"/>
    </location>
</feature>
<dbReference type="PANTHER" id="PTHR11733:SF241">
    <property type="entry name" value="GH26575P-RELATED"/>
    <property type="match status" value="1"/>
</dbReference>
<feature type="transmembrane region" description="Helical" evidence="2">
    <location>
        <begin position="63"/>
        <end position="82"/>
    </location>
</feature>
<dbReference type="AlphaFoldDB" id="B7Q2A6"/>
<name>B7Q2A6_IXOSC</name>
<dbReference type="InParanoid" id="B7Q2A6"/>
<evidence type="ECO:0000313" key="6">
    <source>
        <dbReference type="Proteomes" id="UP000001555"/>
    </source>
</evidence>
<sequence length="899" mass="101018">VAKLSTSARVLSVRLSELYCERHSIEIDEDGDRSAVLSLARREQRTLRREQLRVRRRITGNQWLSMCLASVTVLGLSAYALATAIRCGFVKWSDIKHALKFCETFDCCKIADEMVAAMDLSGDPCDDFYHYACGKATNSSLISANRGKTGYRIFLEKVRNLFANWALQEEVRNPLQKSAALYQGCLAVTKDTMRNANQLVAFLRSRSIDLAQLDSDADPLDLVLDLELFKDINSKALIQYIYWEVIRQLGPFADFRLRAPDEVLQETTDRCFRAVFSVSGLPAVAAVVAENVTSEGIVSTVSFLTRLLGRTGVNVTVSIVHPQQLFAKFHARQGAEDTKKVDRLFLKAYLTALRELRQNNFDSIDALEATNPAIEDLLGHRVVYDGERLLVPTSLLAAFWFLPTTTRSFTYASLGYEVLLELSRTGAVNLTSKLYCKSSANPNIDLRCLDALWELFENDDGQWSRLRLPAGVNKLSEEQLLFLVLCQKKCSSQDAEECNFPLRTLPQFAKAFQCQRGDRMSPKEDERCSGTISGSPCRDFYDYVCSGWLRNPSFRSTRDMQARTLVREASESLKLLADSLTTPMKDPAGATSMAAIKAAKLYGSCLVASKRQDIEVLVAFLRDVGLGFLTPVQAPMTLAIELDLFYNLKTLFDLHRHPTWKSADGHPVLALSKRTDLGVWVQERIEMERSKSYADFVESRVSHVVALENSTSAKSDAAIKDNVRRIIDTESVILSLWEALPSEDPGRFYKMTPLPLRENATSWSNNVTEAAVGNPSMLAFQDSLGTRMSYRNLGLYITWEVVRHLGPLADKRLYSSNPSGTCFETVHKLMPYPTLLPYLLETLDEERSRDEAELVLKDVTDAFVALEEGRGQSSLRNSSRSKELFSLAYPKQLYPMPLR</sequence>
<dbReference type="Gene3D" id="3.40.390.10">
    <property type="entry name" value="Collagenase (Catalytic Domain)"/>
    <property type="match status" value="3"/>
</dbReference>
<dbReference type="InterPro" id="IPR000718">
    <property type="entry name" value="Peptidase_M13"/>
</dbReference>
<dbReference type="GO" id="GO:0005886">
    <property type="term" value="C:plasma membrane"/>
    <property type="evidence" value="ECO:0000318"/>
    <property type="project" value="GO_Central"/>
</dbReference>
<dbReference type="EnsemblMetazoa" id="ISCW009403-RA">
    <property type="protein sequence ID" value="ISCW009403-PA"/>
    <property type="gene ID" value="ISCW009403"/>
</dbReference>
<accession>B7Q2A6</accession>
<proteinExistence type="inferred from homology"/>
<dbReference type="PaxDb" id="6945-B7Q2A6"/>
<evidence type="ECO:0000256" key="2">
    <source>
        <dbReference type="SAM" id="Phobius"/>
    </source>
</evidence>
<dbReference type="EMBL" id="ABJB010083626">
    <property type="status" value="NOT_ANNOTATED_CDS"/>
    <property type="molecule type" value="Genomic_DNA"/>
</dbReference>
<dbReference type="EMBL" id="ABJB010659929">
    <property type="status" value="NOT_ANNOTATED_CDS"/>
    <property type="molecule type" value="Genomic_DNA"/>
</dbReference>
<comment type="similarity">
    <text evidence="1">Belongs to the peptidase M13 family.</text>
</comment>
<dbReference type="PANTHER" id="PTHR11733">
    <property type="entry name" value="ZINC METALLOPROTEASE FAMILY M13 NEPRILYSIN-RELATED"/>
    <property type="match status" value="1"/>
</dbReference>